<feature type="transmembrane region" description="Helical" evidence="7">
    <location>
        <begin position="279"/>
        <end position="298"/>
    </location>
</feature>
<dbReference type="RefSeq" id="WP_094796110.1">
    <property type="nucleotide sequence ID" value="NZ_NEVK01000003.1"/>
</dbReference>
<dbReference type="SUPFAM" id="SSF103473">
    <property type="entry name" value="MFS general substrate transporter"/>
    <property type="match status" value="1"/>
</dbReference>
<keyword evidence="10" id="KW-1185">Reference proteome</keyword>
<evidence type="ECO:0000313" key="9">
    <source>
        <dbReference type="EMBL" id="OZI24724.1"/>
    </source>
</evidence>
<dbReference type="InterPro" id="IPR036259">
    <property type="entry name" value="MFS_trans_sf"/>
</dbReference>
<feature type="transmembrane region" description="Helical" evidence="7">
    <location>
        <begin position="168"/>
        <end position="186"/>
    </location>
</feature>
<feature type="domain" description="Major facilitator superfamily (MFS) profile" evidence="8">
    <location>
        <begin position="13"/>
        <end position="393"/>
    </location>
</feature>
<feature type="transmembrane region" description="Helical" evidence="7">
    <location>
        <begin position="244"/>
        <end position="267"/>
    </location>
</feature>
<feature type="transmembrane region" description="Helical" evidence="7">
    <location>
        <begin position="339"/>
        <end position="358"/>
    </location>
</feature>
<dbReference type="PANTHER" id="PTHR23517">
    <property type="entry name" value="RESISTANCE PROTEIN MDTM, PUTATIVE-RELATED-RELATED"/>
    <property type="match status" value="1"/>
</dbReference>
<dbReference type="GO" id="GO:0005886">
    <property type="term" value="C:plasma membrane"/>
    <property type="evidence" value="ECO:0007669"/>
    <property type="project" value="UniProtKB-SubCell"/>
</dbReference>
<keyword evidence="6 7" id="KW-0472">Membrane</keyword>
<evidence type="ECO:0000256" key="5">
    <source>
        <dbReference type="ARBA" id="ARBA00022989"/>
    </source>
</evidence>
<dbReference type="InterPro" id="IPR011701">
    <property type="entry name" value="MFS"/>
</dbReference>
<organism evidence="9 10">
    <name type="scientific">Bordetella genomosp. 7</name>
    <dbReference type="NCBI Taxonomy" id="1416805"/>
    <lineage>
        <taxon>Bacteria</taxon>
        <taxon>Pseudomonadati</taxon>
        <taxon>Pseudomonadota</taxon>
        <taxon>Betaproteobacteria</taxon>
        <taxon>Burkholderiales</taxon>
        <taxon>Alcaligenaceae</taxon>
        <taxon>Bordetella</taxon>
    </lineage>
</organism>
<evidence type="ECO:0000256" key="1">
    <source>
        <dbReference type="ARBA" id="ARBA00004651"/>
    </source>
</evidence>
<dbReference type="GO" id="GO:0022857">
    <property type="term" value="F:transmembrane transporter activity"/>
    <property type="evidence" value="ECO:0007669"/>
    <property type="project" value="InterPro"/>
</dbReference>
<dbReference type="AlphaFoldDB" id="A0A261RI51"/>
<proteinExistence type="predicted"/>
<feature type="transmembrane region" description="Helical" evidence="7">
    <location>
        <begin position="21"/>
        <end position="39"/>
    </location>
</feature>
<protein>
    <submittedName>
        <fullName evidence="9">MFS transporter</fullName>
    </submittedName>
</protein>
<accession>A0A261RI51</accession>
<reference evidence="10" key="1">
    <citation type="submission" date="2017-05" db="EMBL/GenBank/DDBJ databases">
        <title>Complete and WGS of Bordetella genogroups.</title>
        <authorList>
            <person name="Spilker T."/>
            <person name="Lipuma J."/>
        </authorList>
    </citation>
    <scope>NUCLEOTIDE SEQUENCE [LARGE SCALE GENOMIC DNA]</scope>
    <source>
        <strain evidence="10">AU18089</strain>
    </source>
</reference>
<feature type="transmembrane region" description="Helical" evidence="7">
    <location>
        <begin position="104"/>
        <end position="120"/>
    </location>
</feature>
<dbReference type="InterPro" id="IPR050171">
    <property type="entry name" value="MFS_Transporters"/>
</dbReference>
<keyword evidence="4 7" id="KW-0812">Transmembrane</keyword>
<dbReference type="EMBL" id="NEVK01000003">
    <property type="protein sequence ID" value="OZI24724.1"/>
    <property type="molecule type" value="Genomic_DNA"/>
</dbReference>
<evidence type="ECO:0000256" key="7">
    <source>
        <dbReference type="SAM" id="Phobius"/>
    </source>
</evidence>
<evidence type="ECO:0000259" key="8">
    <source>
        <dbReference type="PROSITE" id="PS50850"/>
    </source>
</evidence>
<keyword evidence="5 7" id="KW-1133">Transmembrane helix</keyword>
<feature type="transmembrane region" description="Helical" evidence="7">
    <location>
        <begin position="304"/>
        <end position="327"/>
    </location>
</feature>
<dbReference type="PANTHER" id="PTHR23517:SF3">
    <property type="entry name" value="INTEGRAL MEMBRANE TRANSPORT PROTEIN"/>
    <property type="match status" value="1"/>
</dbReference>
<sequence>MPNRAEPFSFRKIAVPAFGPSILYGVSNGAILPVVALTARDLGASVAMSGLIVALIGIGSLVSNIPAAIITSRHGERRSMVGAAALSVLALLLCIFAVHAAMLAAGVFLIGMASSVFLLARQSYMIDAVPVHMRARALSTLAGTMRIGVFVGPFAGAALIHFMGLQGAYWVAVAAMAGAGMIARYAPDMTPVEQRGTATPAKPRVLDVARAHRRVFLTLGLGILLVSAVRASRQVVIPLWADHLGIGAAATSVIYGLVAAIDMSVFYPAGTLMDKRGRLWVALPCTLLMGIALIGTSFTTGVLGFVVISMMLGMGNGIGSGIVMTLGADSAPKTGRTEFLGIWRLVADLGSSLGPVILSAVAALVSLGAAVAAMGMLGLAGAAVFWRWLPRGNPSAVASGERP</sequence>
<dbReference type="InterPro" id="IPR020846">
    <property type="entry name" value="MFS_dom"/>
</dbReference>
<dbReference type="CDD" id="cd17325">
    <property type="entry name" value="MFS_MdtG_SLC18_like"/>
    <property type="match status" value="1"/>
</dbReference>
<evidence type="ECO:0000256" key="4">
    <source>
        <dbReference type="ARBA" id="ARBA00022692"/>
    </source>
</evidence>
<feature type="transmembrane region" description="Helical" evidence="7">
    <location>
        <begin position="214"/>
        <end position="232"/>
    </location>
</feature>
<keyword evidence="2" id="KW-0813">Transport</keyword>
<name>A0A261RI51_9BORD</name>
<dbReference type="Gene3D" id="1.20.1250.20">
    <property type="entry name" value="MFS general substrate transporter like domains"/>
    <property type="match status" value="2"/>
</dbReference>
<keyword evidence="3" id="KW-1003">Cell membrane</keyword>
<evidence type="ECO:0000256" key="2">
    <source>
        <dbReference type="ARBA" id="ARBA00022448"/>
    </source>
</evidence>
<gene>
    <name evidence="9" type="ORF">CAL19_04335</name>
</gene>
<dbReference type="PROSITE" id="PS50850">
    <property type="entry name" value="MFS"/>
    <property type="match status" value="1"/>
</dbReference>
<evidence type="ECO:0000256" key="3">
    <source>
        <dbReference type="ARBA" id="ARBA00022475"/>
    </source>
</evidence>
<comment type="caution">
    <text evidence="9">The sequence shown here is derived from an EMBL/GenBank/DDBJ whole genome shotgun (WGS) entry which is preliminary data.</text>
</comment>
<feature type="transmembrane region" description="Helical" evidence="7">
    <location>
        <begin position="364"/>
        <end position="386"/>
    </location>
</feature>
<feature type="transmembrane region" description="Helical" evidence="7">
    <location>
        <begin position="45"/>
        <end position="69"/>
    </location>
</feature>
<evidence type="ECO:0000313" key="10">
    <source>
        <dbReference type="Proteomes" id="UP000216947"/>
    </source>
</evidence>
<evidence type="ECO:0000256" key="6">
    <source>
        <dbReference type="ARBA" id="ARBA00023136"/>
    </source>
</evidence>
<dbReference type="Pfam" id="PF07690">
    <property type="entry name" value="MFS_1"/>
    <property type="match status" value="1"/>
</dbReference>
<comment type="subcellular location">
    <subcellularLocation>
        <location evidence="1">Cell membrane</location>
        <topology evidence="1">Multi-pass membrane protein</topology>
    </subcellularLocation>
</comment>
<feature type="transmembrane region" description="Helical" evidence="7">
    <location>
        <begin position="81"/>
        <end position="98"/>
    </location>
</feature>
<feature type="transmembrane region" description="Helical" evidence="7">
    <location>
        <begin position="141"/>
        <end position="162"/>
    </location>
</feature>
<dbReference type="Proteomes" id="UP000216947">
    <property type="component" value="Unassembled WGS sequence"/>
</dbReference>